<reference evidence="1" key="1">
    <citation type="journal article" date="2015" name="Nature">
        <title>Complex archaea that bridge the gap between prokaryotes and eukaryotes.</title>
        <authorList>
            <person name="Spang A."/>
            <person name="Saw J.H."/>
            <person name="Jorgensen S.L."/>
            <person name="Zaremba-Niedzwiedzka K."/>
            <person name="Martijn J."/>
            <person name="Lind A.E."/>
            <person name="van Eijk R."/>
            <person name="Schleper C."/>
            <person name="Guy L."/>
            <person name="Ettema T.J."/>
        </authorList>
    </citation>
    <scope>NUCLEOTIDE SEQUENCE</scope>
</reference>
<dbReference type="AlphaFoldDB" id="A0A0F9UEY1"/>
<name>A0A0F9UEY1_9ZZZZ</name>
<organism evidence="1">
    <name type="scientific">marine sediment metagenome</name>
    <dbReference type="NCBI Taxonomy" id="412755"/>
    <lineage>
        <taxon>unclassified sequences</taxon>
        <taxon>metagenomes</taxon>
        <taxon>ecological metagenomes</taxon>
    </lineage>
</organism>
<proteinExistence type="predicted"/>
<dbReference type="EMBL" id="LAZR01001030">
    <property type="protein sequence ID" value="KKN52183.1"/>
    <property type="molecule type" value="Genomic_DNA"/>
</dbReference>
<gene>
    <name evidence="1" type="ORF">LCGC14_0615330</name>
</gene>
<accession>A0A0F9UEY1</accession>
<evidence type="ECO:0000313" key="1">
    <source>
        <dbReference type="EMBL" id="KKN52183.1"/>
    </source>
</evidence>
<protein>
    <submittedName>
        <fullName evidence="1">Uncharacterized protein</fullName>
    </submittedName>
</protein>
<comment type="caution">
    <text evidence="1">The sequence shown here is derived from an EMBL/GenBank/DDBJ whole genome shotgun (WGS) entry which is preliminary data.</text>
</comment>
<sequence>MGNADLIIIINGVKVIKILGTEYSGDGYDNAIKKAIEKYREYIINLTESAEFPKEIDSYIRKIEVYEFEELEEGK</sequence>